<dbReference type="InterPro" id="IPR027417">
    <property type="entry name" value="P-loop_NTPase"/>
</dbReference>
<organism evidence="4 5">
    <name type="scientific">Halobellus rarus</name>
    <dbReference type="NCBI Taxonomy" id="1126237"/>
    <lineage>
        <taxon>Archaea</taxon>
        <taxon>Methanobacteriati</taxon>
        <taxon>Methanobacteriota</taxon>
        <taxon>Stenosarchaea group</taxon>
        <taxon>Halobacteria</taxon>
        <taxon>Halobacteriales</taxon>
        <taxon>Haloferacaceae</taxon>
        <taxon>Halobellus</taxon>
    </lineage>
</organism>
<dbReference type="SUPFAM" id="SSF52540">
    <property type="entry name" value="P-loop containing nucleoside triphosphate hydrolases"/>
    <property type="match status" value="1"/>
</dbReference>
<reference evidence="4 5" key="1">
    <citation type="journal article" date="2019" name="Int. J. Syst. Evol. Microbiol.">
        <title>The Global Catalogue of Microorganisms (GCM) 10K type strain sequencing project: providing services to taxonomists for standard genome sequencing and annotation.</title>
        <authorList>
            <consortium name="The Broad Institute Genomics Platform"/>
            <consortium name="The Broad Institute Genome Sequencing Center for Infectious Disease"/>
            <person name="Wu L."/>
            <person name="Ma J."/>
        </authorList>
    </citation>
    <scope>NUCLEOTIDE SEQUENCE [LARGE SCALE GENOMIC DNA]</scope>
    <source>
        <strain evidence="4 5">CGMCC 1.12121</strain>
    </source>
</reference>
<evidence type="ECO:0000313" key="5">
    <source>
        <dbReference type="Proteomes" id="UP001597085"/>
    </source>
</evidence>
<keyword evidence="4" id="KW-0067">ATP-binding</keyword>
<keyword evidence="5" id="KW-1185">Reference proteome</keyword>
<keyword evidence="1" id="KW-0175">Coiled coil</keyword>
<protein>
    <submittedName>
        <fullName evidence="4">ATP-binding protein</fullName>
    </submittedName>
</protein>
<dbReference type="Gene3D" id="3.40.50.300">
    <property type="entry name" value="P-loop containing nucleotide triphosphate hydrolases"/>
    <property type="match status" value="2"/>
</dbReference>
<feature type="compositionally biased region" description="Basic and acidic residues" evidence="2">
    <location>
        <begin position="443"/>
        <end position="454"/>
    </location>
</feature>
<comment type="caution">
    <text evidence="4">The sequence shown here is derived from an EMBL/GenBank/DDBJ whole genome shotgun (WGS) entry which is preliminary data.</text>
</comment>
<evidence type="ECO:0000256" key="2">
    <source>
        <dbReference type="SAM" id="MobiDB-lite"/>
    </source>
</evidence>
<feature type="transmembrane region" description="Helical" evidence="3">
    <location>
        <begin position="333"/>
        <end position="366"/>
    </location>
</feature>
<proteinExistence type="predicted"/>
<evidence type="ECO:0000313" key="4">
    <source>
        <dbReference type="EMBL" id="MFD1600655.1"/>
    </source>
</evidence>
<keyword evidence="3" id="KW-1133">Transmembrane helix</keyword>
<name>A0ABD6CS89_9EURY</name>
<dbReference type="RefSeq" id="WP_390278387.1">
    <property type="nucleotide sequence ID" value="NZ_JBHUDK010000016.1"/>
</dbReference>
<dbReference type="Proteomes" id="UP001597085">
    <property type="component" value="Unassembled WGS sequence"/>
</dbReference>
<gene>
    <name evidence="4" type="ORF">ACFSBX_17080</name>
</gene>
<evidence type="ECO:0000256" key="1">
    <source>
        <dbReference type="SAM" id="Coils"/>
    </source>
</evidence>
<dbReference type="EMBL" id="JBHUDK010000016">
    <property type="protein sequence ID" value="MFD1600655.1"/>
    <property type="molecule type" value="Genomic_DNA"/>
</dbReference>
<evidence type="ECO:0000256" key="3">
    <source>
        <dbReference type="SAM" id="Phobius"/>
    </source>
</evidence>
<keyword evidence="4" id="KW-0547">Nucleotide-binding</keyword>
<dbReference type="GO" id="GO:0005524">
    <property type="term" value="F:ATP binding"/>
    <property type="evidence" value="ECO:0007669"/>
    <property type="project" value="UniProtKB-KW"/>
</dbReference>
<keyword evidence="3" id="KW-0812">Transmembrane</keyword>
<keyword evidence="3" id="KW-0472">Membrane</keyword>
<feature type="region of interest" description="Disordered" evidence="2">
    <location>
        <begin position="269"/>
        <end position="288"/>
    </location>
</feature>
<dbReference type="PANTHER" id="PTHR41259">
    <property type="entry name" value="DOUBLE-STRAND BREAK REPAIR RAD50 ATPASE, PUTATIVE-RELATED"/>
    <property type="match status" value="1"/>
</dbReference>
<dbReference type="PANTHER" id="PTHR41259:SF1">
    <property type="entry name" value="DOUBLE-STRAND BREAK REPAIR RAD50 ATPASE, PUTATIVE-RELATED"/>
    <property type="match status" value="1"/>
</dbReference>
<accession>A0ABD6CS89</accession>
<sequence length="768" mass="86179">MKLTDIQIDHYGPLPRFTHECGDNFEVFYGPNESGKTLLLEAVLKLLEPDIESAIPHVSRVDESPSGHVVVETGGTEQKLGDGSVLSDLVDLSPQHLRNIFVIRDSDLQLRDEHEFYDSVTQQIGDLHTNEIDAIQSRLVEHGRLTSVSGRGLSSARSRSNAADVRDQADDLAVDIQEYIADAEANDIAAAEREVVAVTTELQRCEDELETQEAAETWDTHATLTERLTTYREAIEQLDDEVSQSTLKELEQLNREIVAAEDEIEDLENKRSSLREERTQLKTEKDSVEAELAPLEARADDIDEVEQALASFRESHGEAVGASRGMRFAKYTALVGLGLGGVAAIVGSTIAGILLAVIGAIAAGWYGLQHRSVAAAEREQEQVLQQAQDAGLDVTTTDEIGPAIRAFRDELAGLQDRRNELERQIEVKDELIEERNDDLETEREERRSNQEKKQTVLQEVDAADIEEYRERVTALEALERKRDQAAQSLTDALGTPSTTTPDQEAKLEYWESELDALVAGVDESVDADEYDSDRLATLRKQQEELTQRRDELTEQLETHDRRLREFDERIQALSAEPFLDESVSLRSRSIEGLQDVVHDLNQLVEQIERDADIAREALDIFDGIEAEEEQKITDLFGTESRATDVFQAITDDRYTGVTYDADERVLQVHRDGQEVLTPKQLSHGTTEQLYFSARVGLAEQLLSSEPGFFLLDDAFLPADRTRLQEGFDVLRELADDGWQILYFTAKDEVGNDLVETHDLHCRMLDPLS</sequence>
<feature type="region of interest" description="Disordered" evidence="2">
    <location>
        <begin position="436"/>
        <end position="455"/>
    </location>
</feature>
<feature type="coiled-coil region" evidence="1">
    <location>
        <begin position="535"/>
        <end position="617"/>
    </location>
</feature>
<dbReference type="AlphaFoldDB" id="A0ABD6CS89"/>